<sequence>MKDYVRALHDRFCRTSSAIREKEEMEQAYAKLKAVMHDVSQRKLLLALIDAQSMLQNQVSLDSFAAGLQLGLGLYSELEPYSYEADIENRALRRMEEMSRMCP</sequence>
<accession>A0ABV1E4G2</accession>
<keyword evidence="2" id="KW-1185">Reference proteome</keyword>
<reference evidence="1 2" key="1">
    <citation type="submission" date="2024-03" db="EMBL/GenBank/DDBJ databases">
        <title>Human intestinal bacterial collection.</title>
        <authorList>
            <person name="Pauvert C."/>
            <person name="Hitch T.C.A."/>
            <person name="Clavel T."/>
        </authorList>
    </citation>
    <scope>NUCLEOTIDE SEQUENCE [LARGE SCALE GENOMIC DNA]</scope>
    <source>
        <strain evidence="1 2">CLA-AP-H29</strain>
    </source>
</reference>
<proteinExistence type="predicted"/>
<dbReference type="Proteomes" id="UP001464378">
    <property type="component" value="Unassembled WGS sequence"/>
</dbReference>
<gene>
    <name evidence="1" type="ORF">WMO64_01735</name>
</gene>
<evidence type="ECO:0000313" key="1">
    <source>
        <dbReference type="EMBL" id="MEQ2442186.1"/>
    </source>
</evidence>
<protein>
    <submittedName>
        <fullName evidence="1">Uncharacterized protein</fullName>
    </submittedName>
</protein>
<dbReference type="EMBL" id="JBBMFK010000002">
    <property type="protein sequence ID" value="MEQ2442186.1"/>
    <property type="molecule type" value="Genomic_DNA"/>
</dbReference>
<evidence type="ECO:0000313" key="2">
    <source>
        <dbReference type="Proteomes" id="UP001464378"/>
    </source>
</evidence>
<name>A0ABV1E4G2_9FIRM</name>
<dbReference type="RefSeq" id="WP_349230808.1">
    <property type="nucleotide sequence ID" value="NZ_JBBMFK010000002.1"/>
</dbReference>
<organism evidence="1 2">
    <name type="scientific">Pseudoflavonifractor intestinihominis</name>
    <dbReference type="NCBI Taxonomy" id="3133171"/>
    <lineage>
        <taxon>Bacteria</taxon>
        <taxon>Bacillati</taxon>
        <taxon>Bacillota</taxon>
        <taxon>Clostridia</taxon>
        <taxon>Eubacteriales</taxon>
        <taxon>Oscillospiraceae</taxon>
        <taxon>Pseudoflavonifractor</taxon>
    </lineage>
</organism>
<comment type="caution">
    <text evidence="1">The sequence shown here is derived from an EMBL/GenBank/DDBJ whole genome shotgun (WGS) entry which is preliminary data.</text>
</comment>